<keyword evidence="2 5" id="KW-0378">Hydrolase</keyword>
<dbReference type="SUPFAM" id="SSF51206">
    <property type="entry name" value="cAMP-binding domain-like"/>
    <property type="match status" value="1"/>
</dbReference>
<dbReference type="Pfam" id="PF00027">
    <property type="entry name" value="cNMP_binding"/>
    <property type="match status" value="1"/>
</dbReference>
<dbReference type="InterPro" id="IPR002641">
    <property type="entry name" value="PNPLA_dom"/>
</dbReference>
<dbReference type="InterPro" id="IPR014710">
    <property type="entry name" value="RmlC-like_jellyroll"/>
</dbReference>
<proteinExistence type="inferred from homology"/>
<evidence type="ECO:0000259" key="6">
    <source>
        <dbReference type="PROSITE" id="PS50042"/>
    </source>
</evidence>
<dbReference type="Gene3D" id="3.40.1090.10">
    <property type="entry name" value="Cytosolic phospholipase A2 catalytic domain"/>
    <property type="match status" value="2"/>
</dbReference>
<sequence>MDAIRNRLRDLPFFSELEATTLAAIASVSRWQSLPGGWELFAQDTKSDALHINISGRLIVVRTNQDGDDDVVGYVRAGEPVGEMSALSDEPHSASVYALRDTELLSIKLEDVDQLIRSHGDFAAALARIVLDRARHPKASFQQSAPRIFAFIASSPSIDVNAHVNELVKRIAKYHVNVTSFSTAEEAPDSRAFDLVENAHDVVLLAAKVDHSPWYRFVLRHADRFMVLARRDGRPSKPFPLTADDGARARKFRLVDLVMLAEGAKTTSAAQWMEAIDASRIINLRNDFCIDRLARIIAGKSIGVVLSGGGARAYAHIGAIRAMREAGVPIDFICGASMGAVVAASISMDWSQEDMERRIIEAFVDSNPLGDHVLPVVALTRGGRVETRLVQHFGEAQIEELTTPFFCVSSNIVNGTARIHTRGSLRHALRASIALPGILPPVIEGDALLVDGAVVNNFPTDIMTATHRGITIGVDVAREGVIDIEAFRDPPGFFSWVMQHGFSAAPPIVSLLMRTATARREDLSTERPADIMIAPDVSGVDLREWKKFDLAVAEGYKSAMAAIEENWTTLAPIIKGANNKSL</sequence>
<keyword evidence="3 5" id="KW-0442">Lipid degradation</keyword>
<dbReference type="PROSITE" id="PS50042">
    <property type="entry name" value="CNMP_BINDING_3"/>
    <property type="match status" value="1"/>
</dbReference>
<comment type="caution">
    <text evidence="8">The sequence shown here is derived from an EMBL/GenBank/DDBJ whole genome shotgun (WGS) entry which is preliminary data.</text>
</comment>
<name>A0ABV3Z4F6_9PROT</name>
<keyword evidence="9" id="KW-1185">Reference proteome</keyword>
<comment type="caution">
    <text evidence="5">Lacks conserved residue(s) required for the propagation of feature annotation.</text>
</comment>
<feature type="domain" description="PNPLA" evidence="7">
    <location>
        <begin position="304"/>
        <end position="464"/>
    </location>
</feature>
<dbReference type="InterPro" id="IPR050301">
    <property type="entry name" value="NTE"/>
</dbReference>
<dbReference type="RefSeq" id="WP_369313282.1">
    <property type="nucleotide sequence ID" value="NZ_JBEHZE010000001.1"/>
</dbReference>
<feature type="domain" description="Cyclic nucleotide-binding" evidence="6">
    <location>
        <begin position="13"/>
        <end position="116"/>
    </location>
</feature>
<evidence type="ECO:0000313" key="8">
    <source>
        <dbReference type="EMBL" id="MEX6633328.1"/>
    </source>
</evidence>
<dbReference type="PANTHER" id="PTHR14226">
    <property type="entry name" value="NEUROPATHY TARGET ESTERASE/SWISS CHEESE D.MELANOGASTER"/>
    <property type="match status" value="1"/>
</dbReference>
<dbReference type="Proteomes" id="UP001560685">
    <property type="component" value="Unassembled WGS sequence"/>
</dbReference>
<dbReference type="InterPro" id="IPR000595">
    <property type="entry name" value="cNMP-bd_dom"/>
</dbReference>
<keyword evidence="4 5" id="KW-0443">Lipid metabolism</keyword>
<dbReference type="PANTHER" id="PTHR14226:SF29">
    <property type="entry name" value="NEUROPATHY TARGET ESTERASE SWS"/>
    <property type="match status" value="1"/>
</dbReference>
<accession>A0ABV3Z4F6</accession>
<dbReference type="SUPFAM" id="SSF52151">
    <property type="entry name" value="FabD/lysophospholipase-like"/>
    <property type="match status" value="1"/>
</dbReference>
<evidence type="ECO:0000313" key="9">
    <source>
        <dbReference type="Proteomes" id="UP001560685"/>
    </source>
</evidence>
<evidence type="ECO:0000259" key="7">
    <source>
        <dbReference type="PROSITE" id="PS51635"/>
    </source>
</evidence>
<feature type="active site" description="Proton acceptor" evidence="5">
    <location>
        <position position="451"/>
    </location>
</feature>
<reference evidence="8 9" key="1">
    <citation type="submission" date="2024-05" db="EMBL/GenBank/DDBJ databases">
        <title>Three bacterial strains, DH-69, EH-24, and ECK-19 isolated from coastal sediments.</title>
        <authorList>
            <person name="Ye Y.-Q."/>
            <person name="Du Z.-J."/>
        </authorList>
    </citation>
    <scope>NUCLEOTIDE SEQUENCE [LARGE SCALE GENOMIC DNA]</scope>
    <source>
        <strain evidence="8 9">ECK-19</strain>
    </source>
</reference>
<evidence type="ECO:0000256" key="5">
    <source>
        <dbReference type="PROSITE-ProRule" id="PRU01161"/>
    </source>
</evidence>
<evidence type="ECO:0000256" key="4">
    <source>
        <dbReference type="ARBA" id="ARBA00023098"/>
    </source>
</evidence>
<dbReference type="PROSITE" id="PS51635">
    <property type="entry name" value="PNPLA"/>
    <property type="match status" value="1"/>
</dbReference>
<feature type="short sequence motif" description="DGA/G" evidence="5">
    <location>
        <begin position="451"/>
        <end position="453"/>
    </location>
</feature>
<evidence type="ECO:0000256" key="3">
    <source>
        <dbReference type="ARBA" id="ARBA00022963"/>
    </source>
</evidence>
<dbReference type="EMBL" id="JBEHZE010000001">
    <property type="protein sequence ID" value="MEX6633328.1"/>
    <property type="molecule type" value="Genomic_DNA"/>
</dbReference>
<dbReference type="InterPro" id="IPR016035">
    <property type="entry name" value="Acyl_Trfase/lysoPLipase"/>
</dbReference>
<dbReference type="CDD" id="cd07205">
    <property type="entry name" value="Pat_PNPLA6_PNPLA7_NTE1_like"/>
    <property type="match status" value="1"/>
</dbReference>
<feature type="short sequence motif" description="GXSXG" evidence="5">
    <location>
        <begin position="335"/>
        <end position="339"/>
    </location>
</feature>
<organism evidence="8 9">
    <name type="scientific">Hyphococcus lacteus</name>
    <dbReference type="NCBI Taxonomy" id="3143536"/>
    <lineage>
        <taxon>Bacteria</taxon>
        <taxon>Pseudomonadati</taxon>
        <taxon>Pseudomonadota</taxon>
        <taxon>Alphaproteobacteria</taxon>
        <taxon>Parvularculales</taxon>
        <taxon>Parvularculaceae</taxon>
        <taxon>Hyphococcus</taxon>
    </lineage>
</organism>
<evidence type="ECO:0000256" key="1">
    <source>
        <dbReference type="ARBA" id="ARBA00006636"/>
    </source>
</evidence>
<dbReference type="Pfam" id="PF01734">
    <property type="entry name" value="Patatin"/>
    <property type="match status" value="1"/>
</dbReference>
<gene>
    <name evidence="8" type="ORF">ABFZ84_07170</name>
</gene>
<comment type="similarity">
    <text evidence="1">Belongs to the NTE family.</text>
</comment>
<dbReference type="InterPro" id="IPR018490">
    <property type="entry name" value="cNMP-bd_dom_sf"/>
</dbReference>
<dbReference type="Gene3D" id="2.60.120.10">
    <property type="entry name" value="Jelly Rolls"/>
    <property type="match status" value="1"/>
</dbReference>
<dbReference type="SMART" id="SM00100">
    <property type="entry name" value="cNMP"/>
    <property type="match status" value="1"/>
</dbReference>
<protein>
    <submittedName>
        <fullName evidence="8">Patatin-like phospholipase family protein</fullName>
    </submittedName>
</protein>
<dbReference type="CDD" id="cd00038">
    <property type="entry name" value="CAP_ED"/>
    <property type="match status" value="1"/>
</dbReference>
<evidence type="ECO:0000256" key="2">
    <source>
        <dbReference type="ARBA" id="ARBA00022801"/>
    </source>
</evidence>
<feature type="active site" description="Nucleophile" evidence="5">
    <location>
        <position position="337"/>
    </location>
</feature>